<protein>
    <submittedName>
        <fullName evidence="1">Uncharacterized protein</fullName>
    </submittedName>
</protein>
<accession>A0A401JHS2</accession>
<dbReference type="AlphaFoldDB" id="A0A401JHS2"/>
<proteinExistence type="predicted"/>
<comment type="caution">
    <text evidence="1">The sequence shown here is derived from an EMBL/GenBank/DDBJ whole genome shotgun (WGS) entry which is preliminary data.</text>
</comment>
<reference evidence="1 2" key="1">
    <citation type="journal article" date="2019" name="Front. Microbiol.">
        <title>Genomes of Neutrophilic Sulfur-Oxidizing Chemolithoautotrophs Representing 9 Proteobacterial Species From 8 Genera.</title>
        <authorList>
            <person name="Watanabe T."/>
            <person name="Kojima H."/>
            <person name="Umezawa K."/>
            <person name="Hori C."/>
            <person name="Takasuka T.E."/>
            <person name="Kato Y."/>
            <person name="Fukui M."/>
        </authorList>
    </citation>
    <scope>NUCLEOTIDE SEQUENCE [LARGE SCALE GENOMIC DNA]</scope>
    <source>
        <strain evidence="1 2">TTN</strain>
    </source>
</reference>
<evidence type="ECO:0000313" key="2">
    <source>
        <dbReference type="Proteomes" id="UP000286806"/>
    </source>
</evidence>
<sequence>MLDDIVGMLSGNARKLFAACAFCTMASHAGRNPFAGDAARENRLALALQFGISRLVGTGLLLGKIGSQFIDLRIGQAAGDAPHILEAGRILAMVTPELLQLRDQIPFLLSRQPWEGGVGRIASDAMAVRAHLLGQCLAVYAGVTQIAGGVFCRRAACSDRSQGQYQGNWGSFHDSISE</sequence>
<gene>
    <name evidence="1" type="ORF">SFMTTN_3429</name>
</gene>
<organism evidence="1 2">
    <name type="scientific">Sulfuriferula multivorans</name>
    <dbReference type="NCBI Taxonomy" id="1559896"/>
    <lineage>
        <taxon>Bacteria</taxon>
        <taxon>Pseudomonadati</taxon>
        <taxon>Pseudomonadota</taxon>
        <taxon>Betaproteobacteria</taxon>
        <taxon>Nitrosomonadales</taxon>
        <taxon>Sulfuricellaceae</taxon>
        <taxon>Sulfuriferula</taxon>
    </lineage>
</organism>
<name>A0A401JHS2_9PROT</name>
<keyword evidence="2" id="KW-1185">Reference proteome</keyword>
<dbReference type="Proteomes" id="UP000286806">
    <property type="component" value="Unassembled WGS sequence"/>
</dbReference>
<evidence type="ECO:0000313" key="1">
    <source>
        <dbReference type="EMBL" id="GBL47588.1"/>
    </source>
</evidence>
<dbReference type="EMBL" id="BGOW01000048">
    <property type="protein sequence ID" value="GBL47588.1"/>
    <property type="molecule type" value="Genomic_DNA"/>
</dbReference>